<evidence type="ECO:0000256" key="1">
    <source>
        <dbReference type="SAM" id="MobiDB-lite"/>
    </source>
</evidence>
<dbReference type="EMBL" id="CP036455">
    <property type="protein sequence ID" value="QBI54555.1"/>
    <property type="molecule type" value="Genomic_DNA"/>
</dbReference>
<keyword evidence="3" id="KW-1185">Reference proteome</keyword>
<gene>
    <name evidence="2" type="ORF">EKD16_13865</name>
</gene>
<evidence type="ECO:0000313" key="3">
    <source>
        <dbReference type="Proteomes" id="UP000292235"/>
    </source>
</evidence>
<proteinExistence type="predicted"/>
<protein>
    <submittedName>
        <fullName evidence="2">Uncharacterized protein</fullName>
    </submittedName>
</protein>
<evidence type="ECO:0000313" key="2">
    <source>
        <dbReference type="EMBL" id="QBI54555.1"/>
    </source>
</evidence>
<dbReference type="Proteomes" id="UP000292235">
    <property type="component" value="Chromosome"/>
</dbReference>
<accession>A0A4P6Q1X7</accession>
<sequence>MIGPTSPPASGSATRRTPMLPAPPAFTPAPAASAAAECGAALPRSCGRGRMGRVEGSETAGAAGGAVVRAAGGQGAHRGTAEDADAGAVCPGRHRSTAAREHRP</sequence>
<reference evidence="2 3" key="1">
    <citation type="submission" date="2019-02" db="EMBL/GenBank/DDBJ databases">
        <authorList>
            <person name="Khodamoradi S."/>
            <person name="Hahnke R.L."/>
            <person name="Kaempfer P."/>
            <person name="Schumann P."/>
            <person name="Rohde M."/>
            <person name="Steinert M."/>
            <person name="Luzhetskyy A."/>
            <person name="Wink J."/>
            <person name="Ruckert C."/>
        </authorList>
    </citation>
    <scope>NUCLEOTIDE SEQUENCE [LARGE SCALE GENOMIC DNA]</scope>
    <source>
        <strain evidence="2 3">M2</strain>
    </source>
</reference>
<dbReference type="KEGG" id="strr:EKD16_13865"/>
<name>A0A4P6Q1X7_9ACTN</name>
<feature type="region of interest" description="Disordered" evidence="1">
    <location>
        <begin position="70"/>
        <end position="104"/>
    </location>
</feature>
<organism evidence="2 3">
    <name type="scientific">Streptomonospora litoralis</name>
    <dbReference type="NCBI Taxonomy" id="2498135"/>
    <lineage>
        <taxon>Bacteria</taxon>
        <taxon>Bacillati</taxon>
        <taxon>Actinomycetota</taxon>
        <taxon>Actinomycetes</taxon>
        <taxon>Streptosporangiales</taxon>
        <taxon>Nocardiopsidaceae</taxon>
        <taxon>Streptomonospora</taxon>
    </lineage>
</organism>
<dbReference type="AlphaFoldDB" id="A0A4P6Q1X7"/>
<feature type="region of interest" description="Disordered" evidence="1">
    <location>
        <begin position="1"/>
        <end position="31"/>
    </location>
</feature>